<dbReference type="SFLD" id="SFLDG01129">
    <property type="entry name" value="C1.5:_HAD__Beta-PGM__Phosphata"/>
    <property type="match status" value="1"/>
</dbReference>
<dbReference type="Pfam" id="PF00702">
    <property type="entry name" value="Hydrolase"/>
    <property type="match status" value="1"/>
</dbReference>
<comment type="caution">
    <text evidence="1">The sequence shown here is derived from an EMBL/GenBank/DDBJ whole genome shotgun (WGS) entry which is preliminary data.</text>
</comment>
<dbReference type="InterPro" id="IPR023214">
    <property type="entry name" value="HAD_sf"/>
</dbReference>
<keyword evidence="2" id="KW-1185">Reference proteome</keyword>
<accession>A0ABQ0E278</accession>
<dbReference type="Gene3D" id="3.40.50.1000">
    <property type="entry name" value="HAD superfamily/HAD-like"/>
    <property type="match status" value="1"/>
</dbReference>
<evidence type="ECO:0000313" key="1">
    <source>
        <dbReference type="EMBL" id="GAB1251811.1"/>
    </source>
</evidence>
<protein>
    <submittedName>
        <fullName evidence="1">HAD family phosphatase</fullName>
    </submittedName>
</protein>
<dbReference type="NCBIfam" id="TIGR01509">
    <property type="entry name" value="HAD-SF-IA-v3"/>
    <property type="match status" value="1"/>
</dbReference>
<dbReference type="SUPFAM" id="SSF56784">
    <property type="entry name" value="HAD-like"/>
    <property type="match status" value="1"/>
</dbReference>
<dbReference type="PRINTS" id="PR00413">
    <property type="entry name" value="HADHALOGNASE"/>
</dbReference>
<dbReference type="Proteomes" id="UP001628220">
    <property type="component" value="Unassembled WGS sequence"/>
</dbReference>
<name>A0ABQ0E278_9PORP</name>
<reference evidence="1 2" key="1">
    <citation type="journal article" date="2025" name="Int. J. Syst. Evol. Microbiol.">
        <title>Desulfovibrio falkowii sp. nov., Porphyromonas miyakawae sp. nov., Mediterraneibacter flintii sp. nov. and Owariibacterium komagatae gen. nov., sp. nov., isolated from human faeces.</title>
        <authorList>
            <person name="Hamaguchi T."/>
            <person name="Ohara M."/>
            <person name="Hisatomi A."/>
            <person name="Sekiguchi K."/>
            <person name="Takeda J.I."/>
            <person name="Ueyama J."/>
            <person name="Ito M."/>
            <person name="Nishiwaki H."/>
            <person name="Ogi T."/>
            <person name="Hirayama M."/>
            <person name="Ohkuma M."/>
            <person name="Sakamoto M."/>
            <person name="Ohno K."/>
        </authorList>
    </citation>
    <scope>NUCLEOTIDE SEQUENCE [LARGE SCALE GENOMIC DNA]</scope>
    <source>
        <strain evidence="1 2">13CB11C</strain>
    </source>
</reference>
<dbReference type="Gene3D" id="1.10.150.240">
    <property type="entry name" value="Putative phosphatase, domain 2"/>
    <property type="match status" value="1"/>
</dbReference>
<dbReference type="PANTHER" id="PTHR43611:SF3">
    <property type="entry name" value="FLAVIN MONONUCLEOTIDE HYDROLASE 1, CHLOROPLATIC"/>
    <property type="match status" value="1"/>
</dbReference>
<dbReference type="EMBL" id="BAAFSF010000002">
    <property type="protein sequence ID" value="GAB1251811.1"/>
    <property type="molecule type" value="Genomic_DNA"/>
</dbReference>
<gene>
    <name evidence="1" type="ORF">Tsumi_09160</name>
</gene>
<proteinExistence type="predicted"/>
<dbReference type="InterPro" id="IPR023198">
    <property type="entry name" value="PGP-like_dom2"/>
</dbReference>
<dbReference type="InterPro" id="IPR006439">
    <property type="entry name" value="HAD-SF_hydro_IA"/>
</dbReference>
<dbReference type="RefSeq" id="WP_411915628.1">
    <property type="nucleotide sequence ID" value="NZ_BAAFSF010000002.1"/>
</dbReference>
<dbReference type="InterPro" id="IPR036412">
    <property type="entry name" value="HAD-like_sf"/>
</dbReference>
<sequence>MIKNILFDLGGVLIDLDREEAVHRFEALGVTDANTLLDAYVQRGIFKDLENGMLTASQFEDALAQRYEGDFSHEAVFNAVMGFFRSIPLYKFNFLNSIKDQYRLFILSNTNPYIMEYMEGNHFLPGGLSLSDCVEKVFASYRYGVMKPEKKFFEAITREVGILPEESLFIDDGKANTDAAKTMGFNVLWVENGTDWRSQVSKALALDQMNTHNK</sequence>
<dbReference type="CDD" id="cd02603">
    <property type="entry name" value="HAD_sEH-N_like"/>
    <property type="match status" value="1"/>
</dbReference>
<organism evidence="1 2">
    <name type="scientific">Porphyromonas miyakawae</name>
    <dbReference type="NCBI Taxonomy" id="3137470"/>
    <lineage>
        <taxon>Bacteria</taxon>
        <taxon>Pseudomonadati</taxon>
        <taxon>Bacteroidota</taxon>
        <taxon>Bacteroidia</taxon>
        <taxon>Bacteroidales</taxon>
        <taxon>Porphyromonadaceae</taxon>
        <taxon>Porphyromonas</taxon>
    </lineage>
</organism>
<evidence type="ECO:0000313" key="2">
    <source>
        <dbReference type="Proteomes" id="UP001628220"/>
    </source>
</evidence>
<dbReference type="PANTHER" id="PTHR43611">
    <property type="entry name" value="ALPHA-D-GLUCOSE 1-PHOSPHATE PHOSPHATASE"/>
    <property type="match status" value="1"/>
</dbReference>
<dbReference type="SFLD" id="SFLDS00003">
    <property type="entry name" value="Haloacid_Dehalogenase"/>
    <property type="match status" value="1"/>
</dbReference>